<reference evidence="2 3" key="1">
    <citation type="submission" date="2021-06" db="EMBL/GenBank/DDBJ databases">
        <title>Caerostris darwini draft genome.</title>
        <authorList>
            <person name="Kono N."/>
            <person name="Arakawa K."/>
        </authorList>
    </citation>
    <scope>NUCLEOTIDE SEQUENCE [LARGE SCALE GENOMIC DNA]</scope>
</reference>
<dbReference type="Proteomes" id="UP001054837">
    <property type="component" value="Unassembled WGS sequence"/>
</dbReference>
<feature type="region of interest" description="Disordered" evidence="1">
    <location>
        <begin position="1"/>
        <end position="26"/>
    </location>
</feature>
<dbReference type="EMBL" id="BPLQ01000100">
    <property type="protein sequence ID" value="GIX67605.1"/>
    <property type="molecule type" value="Genomic_DNA"/>
</dbReference>
<name>A0AAV4M722_9ARAC</name>
<feature type="region of interest" description="Disordered" evidence="1">
    <location>
        <begin position="44"/>
        <end position="97"/>
    </location>
</feature>
<comment type="caution">
    <text evidence="2">The sequence shown here is derived from an EMBL/GenBank/DDBJ whole genome shotgun (WGS) entry which is preliminary data.</text>
</comment>
<gene>
    <name evidence="2" type="ORF">CDAR_564161</name>
</gene>
<sequence length="97" mass="10720">MSLISYHGGDRARHETGALPEEAGYQGPADDFEVLFNQLDSKSQCPINSRMGRGRKRGEKSKRSQSGRRTCGRIQLARKVGEKQQNGGSRCKQKVGV</sequence>
<proteinExistence type="predicted"/>
<evidence type="ECO:0000313" key="3">
    <source>
        <dbReference type="Proteomes" id="UP001054837"/>
    </source>
</evidence>
<feature type="compositionally biased region" description="Basic residues" evidence="1">
    <location>
        <begin position="52"/>
        <end position="66"/>
    </location>
</feature>
<dbReference type="AlphaFoldDB" id="A0AAV4M722"/>
<protein>
    <submittedName>
        <fullName evidence="2">Uncharacterized protein</fullName>
    </submittedName>
</protein>
<accession>A0AAV4M722</accession>
<keyword evidence="3" id="KW-1185">Reference proteome</keyword>
<evidence type="ECO:0000313" key="2">
    <source>
        <dbReference type="EMBL" id="GIX67605.1"/>
    </source>
</evidence>
<evidence type="ECO:0000256" key="1">
    <source>
        <dbReference type="SAM" id="MobiDB-lite"/>
    </source>
</evidence>
<organism evidence="2 3">
    <name type="scientific">Caerostris darwini</name>
    <dbReference type="NCBI Taxonomy" id="1538125"/>
    <lineage>
        <taxon>Eukaryota</taxon>
        <taxon>Metazoa</taxon>
        <taxon>Ecdysozoa</taxon>
        <taxon>Arthropoda</taxon>
        <taxon>Chelicerata</taxon>
        <taxon>Arachnida</taxon>
        <taxon>Araneae</taxon>
        <taxon>Araneomorphae</taxon>
        <taxon>Entelegynae</taxon>
        <taxon>Araneoidea</taxon>
        <taxon>Araneidae</taxon>
        <taxon>Caerostris</taxon>
    </lineage>
</organism>